<dbReference type="Gene3D" id="1.10.10.60">
    <property type="entry name" value="Homeodomain-like"/>
    <property type="match status" value="1"/>
</dbReference>
<dbReference type="Proteomes" id="UP001251524">
    <property type="component" value="Unassembled WGS sequence"/>
</dbReference>
<keyword evidence="3" id="KW-0804">Transcription</keyword>
<dbReference type="PANTHER" id="PTHR46796">
    <property type="entry name" value="HTH-TYPE TRANSCRIPTIONAL ACTIVATOR RHAS-RELATED"/>
    <property type="match status" value="1"/>
</dbReference>
<dbReference type="InterPro" id="IPR018060">
    <property type="entry name" value="HTH_AraC"/>
</dbReference>
<dbReference type="RefSeq" id="WP_310060915.1">
    <property type="nucleotide sequence ID" value="NZ_JAVDVY010000001.1"/>
</dbReference>
<keyword evidence="2" id="KW-0238">DNA-binding</keyword>
<evidence type="ECO:0000313" key="5">
    <source>
        <dbReference type="EMBL" id="MDR7134553.1"/>
    </source>
</evidence>
<dbReference type="Pfam" id="PF12833">
    <property type="entry name" value="HTH_18"/>
    <property type="match status" value="1"/>
</dbReference>
<evidence type="ECO:0000256" key="2">
    <source>
        <dbReference type="ARBA" id="ARBA00023125"/>
    </source>
</evidence>
<evidence type="ECO:0000256" key="3">
    <source>
        <dbReference type="ARBA" id="ARBA00023163"/>
    </source>
</evidence>
<gene>
    <name evidence="5" type="ORF">J2X06_001737</name>
</gene>
<evidence type="ECO:0000313" key="6">
    <source>
        <dbReference type="Proteomes" id="UP001251524"/>
    </source>
</evidence>
<reference evidence="5 6" key="1">
    <citation type="submission" date="2023-07" db="EMBL/GenBank/DDBJ databases">
        <title>Sorghum-associated microbial communities from plants grown in Nebraska, USA.</title>
        <authorList>
            <person name="Schachtman D."/>
        </authorList>
    </citation>
    <scope>NUCLEOTIDE SEQUENCE [LARGE SCALE GENOMIC DNA]</scope>
    <source>
        <strain evidence="5 6">BE198</strain>
    </source>
</reference>
<sequence>MAGFAFTDFEEFVSALRGVQGRYVPTMRSTRQWQLRVLELGDATVMTGQGGASNIYHGVCLPDFFTVIVPLSKPQAIAIDGNLMTREFVAWLPANREFQFRAYIPTRWLGINLRRAMVQSRLEQSGQAVPALLARNQIFQADMRAIFELVVLSRRALRVQAHDPQTFTHDTVCNNLCHQLLEAVLRCAASVEIDDSRGPGRPKVDRRKVLDHALSIIDASMHKTLYVDDLCRGARVTPRTLQAIFIEHFGMTPHRYLALRRLCAIHAAIRSAAPGQTVSSICERFGVWDFGRFSSQYRRHFGALPSQDLGRGRLRLPH</sequence>
<dbReference type="SUPFAM" id="SSF46689">
    <property type="entry name" value="Homeodomain-like"/>
    <property type="match status" value="1"/>
</dbReference>
<dbReference type="InterPro" id="IPR018062">
    <property type="entry name" value="HTH_AraC-typ_CS"/>
</dbReference>
<dbReference type="EMBL" id="JAVDVY010000001">
    <property type="protein sequence ID" value="MDR7134553.1"/>
    <property type="molecule type" value="Genomic_DNA"/>
</dbReference>
<dbReference type="PROSITE" id="PS01124">
    <property type="entry name" value="HTH_ARAC_FAMILY_2"/>
    <property type="match status" value="1"/>
</dbReference>
<dbReference type="PROSITE" id="PS00041">
    <property type="entry name" value="HTH_ARAC_FAMILY_1"/>
    <property type="match status" value="1"/>
</dbReference>
<evidence type="ECO:0000256" key="1">
    <source>
        <dbReference type="ARBA" id="ARBA00023015"/>
    </source>
</evidence>
<feature type="domain" description="HTH araC/xylS-type" evidence="4">
    <location>
        <begin position="211"/>
        <end position="311"/>
    </location>
</feature>
<protein>
    <submittedName>
        <fullName evidence="5">AraC family ethanolamine operon transcriptional activator</fullName>
    </submittedName>
</protein>
<dbReference type="InterPro" id="IPR050204">
    <property type="entry name" value="AraC_XylS_family_regulators"/>
</dbReference>
<dbReference type="InterPro" id="IPR009057">
    <property type="entry name" value="Homeodomain-like_sf"/>
</dbReference>
<keyword evidence="6" id="KW-1185">Reference proteome</keyword>
<organism evidence="5 6">
    <name type="scientific">Lysobacter niastensis</name>
    <dbReference type="NCBI Taxonomy" id="380629"/>
    <lineage>
        <taxon>Bacteria</taxon>
        <taxon>Pseudomonadati</taxon>
        <taxon>Pseudomonadota</taxon>
        <taxon>Gammaproteobacteria</taxon>
        <taxon>Lysobacterales</taxon>
        <taxon>Lysobacteraceae</taxon>
        <taxon>Lysobacter</taxon>
    </lineage>
</organism>
<dbReference type="SMART" id="SM00342">
    <property type="entry name" value="HTH_ARAC"/>
    <property type="match status" value="1"/>
</dbReference>
<proteinExistence type="predicted"/>
<comment type="caution">
    <text evidence="5">The sequence shown here is derived from an EMBL/GenBank/DDBJ whole genome shotgun (WGS) entry which is preliminary data.</text>
</comment>
<name>A0ABU1WAF6_9GAMM</name>
<evidence type="ECO:0000259" key="4">
    <source>
        <dbReference type="PROSITE" id="PS01124"/>
    </source>
</evidence>
<keyword evidence="1" id="KW-0805">Transcription regulation</keyword>
<accession>A0ABU1WAF6</accession>